<protein>
    <submittedName>
        <fullName evidence="1">Uncharacterized protein</fullName>
    </submittedName>
</protein>
<organism evidence="1 2">
    <name type="scientific">Paenibacillus septentrionalis</name>
    <dbReference type="NCBI Taxonomy" id="429342"/>
    <lineage>
        <taxon>Bacteria</taxon>
        <taxon>Bacillati</taxon>
        <taxon>Bacillota</taxon>
        <taxon>Bacilli</taxon>
        <taxon>Bacillales</taxon>
        <taxon>Paenibacillaceae</taxon>
        <taxon>Paenibacillus</taxon>
    </lineage>
</organism>
<reference evidence="2" key="1">
    <citation type="journal article" date="2019" name="Int. J. Syst. Evol. Microbiol.">
        <title>The Global Catalogue of Microorganisms (GCM) 10K type strain sequencing project: providing services to taxonomists for standard genome sequencing and annotation.</title>
        <authorList>
            <consortium name="The Broad Institute Genomics Platform"/>
            <consortium name="The Broad Institute Genome Sequencing Center for Infectious Disease"/>
            <person name="Wu L."/>
            <person name="Ma J."/>
        </authorList>
    </citation>
    <scope>NUCLEOTIDE SEQUENCE [LARGE SCALE GENOMIC DNA]</scope>
    <source>
        <strain evidence="2">PCU 280</strain>
    </source>
</reference>
<sequence length="179" mass="20135">MPSCACTKKIGTGNKPGRYTVEQTVTDGKSDPVSLTRSFNVSELDVKGYVTHTEEWEKNRLSYNEKYPKNKRDELTFWAGERFVLDADTTNTGSSQTKATKVEVVAKKIGRTNLTSTNKVRWSGFIGSQNADVNLQSLSDGQYQFTLTATYSNGVVKEDVVILTIKGNWTEFYKLHQSW</sequence>
<name>A0ABW1V1D6_9BACL</name>
<comment type="caution">
    <text evidence="1">The sequence shown here is derived from an EMBL/GenBank/DDBJ whole genome shotgun (WGS) entry which is preliminary data.</text>
</comment>
<keyword evidence="2" id="KW-1185">Reference proteome</keyword>
<gene>
    <name evidence="1" type="ORF">ACFP56_02510</name>
</gene>
<dbReference type="RefSeq" id="WP_379230768.1">
    <property type="nucleotide sequence ID" value="NZ_JBHSTE010000001.1"/>
</dbReference>
<evidence type="ECO:0000313" key="1">
    <source>
        <dbReference type="EMBL" id="MFC6331478.1"/>
    </source>
</evidence>
<proteinExistence type="predicted"/>
<evidence type="ECO:0000313" key="2">
    <source>
        <dbReference type="Proteomes" id="UP001596233"/>
    </source>
</evidence>
<dbReference type="EMBL" id="JBHSTE010000001">
    <property type="protein sequence ID" value="MFC6331478.1"/>
    <property type="molecule type" value="Genomic_DNA"/>
</dbReference>
<accession>A0ABW1V1D6</accession>
<dbReference type="Proteomes" id="UP001596233">
    <property type="component" value="Unassembled WGS sequence"/>
</dbReference>